<keyword evidence="3" id="KW-1185">Reference proteome</keyword>
<feature type="region of interest" description="Disordered" evidence="1">
    <location>
        <begin position="497"/>
        <end position="527"/>
    </location>
</feature>
<dbReference type="AlphaFoldDB" id="A0A7W7LPD9"/>
<name>A0A7W7LPD9_9ACTN</name>
<feature type="region of interest" description="Disordered" evidence="1">
    <location>
        <begin position="379"/>
        <end position="409"/>
    </location>
</feature>
<dbReference type="Proteomes" id="UP000556084">
    <property type="component" value="Unassembled WGS sequence"/>
</dbReference>
<proteinExistence type="predicted"/>
<evidence type="ECO:0000256" key="1">
    <source>
        <dbReference type="SAM" id="MobiDB-lite"/>
    </source>
</evidence>
<feature type="region of interest" description="Disordered" evidence="1">
    <location>
        <begin position="338"/>
        <end position="365"/>
    </location>
</feature>
<organism evidence="2 3">
    <name type="scientific">Streptomyces olivoverticillatus</name>
    <dbReference type="NCBI Taxonomy" id="66427"/>
    <lineage>
        <taxon>Bacteria</taxon>
        <taxon>Bacillati</taxon>
        <taxon>Actinomycetota</taxon>
        <taxon>Actinomycetes</taxon>
        <taxon>Kitasatosporales</taxon>
        <taxon>Streptomycetaceae</taxon>
        <taxon>Streptomyces</taxon>
    </lineage>
</organism>
<sequence length="551" mass="58105">MTARIATVSGTMLTPGVSRNRRLYTAELIAKAARRMSERIADPEGLPIVMRTHHEAGDDSQLIVGRLTDVRVGEDGAARYRADLYDTAPGRDIAALVTGKAPALRSVSIHGYWLGPVQRVQHEGESVTTAEDLEIDAVDFTATPGVTGATVTAASYLPDEAPATESAGRTPISESVQASVERVGEAGAEEAYSARQKRAMAAKGQAMKNPSGDPSYPIKTKSDLRKAIRAVGRGGADHDAIRRHIIQRATALGVTSMLPDTWNKDGSMKENALRLGEIREYYPDGPGGGAGFCIDAYNGPISLTMRACGIDPAELRVITQAAMTAAVDALQAMDPDMDADIDIDGAPHADTDDDNNGGAAVSLDDGTETLPAVDALTETAPAAAAGETTTETESAVSETAPAADTATPDRTLTDADIRALGALFGTALKENLAPVLQAVTETTAHPAPATETTEAPVQDKPKVGRKALKETAAELQASFDAKLAEALTRQRDELREELLAERGLPPRKGYRVNESDKRDDEPLTGDALWDQRAKVWDQFIPGGAPAPATTA</sequence>
<gene>
    <name evidence="2" type="ORF">FHS39_002588</name>
</gene>
<evidence type="ECO:0000313" key="2">
    <source>
        <dbReference type="EMBL" id="MBB4893557.1"/>
    </source>
</evidence>
<feature type="compositionally biased region" description="Basic and acidic residues" evidence="1">
    <location>
        <begin position="511"/>
        <end position="521"/>
    </location>
</feature>
<evidence type="ECO:0000313" key="3">
    <source>
        <dbReference type="Proteomes" id="UP000556084"/>
    </source>
</evidence>
<dbReference type="EMBL" id="JACHJH010000003">
    <property type="protein sequence ID" value="MBB4893557.1"/>
    <property type="molecule type" value="Genomic_DNA"/>
</dbReference>
<dbReference type="RefSeq" id="WP_184349426.1">
    <property type="nucleotide sequence ID" value="NZ_JACHJH010000003.1"/>
</dbReference>
<comment type="caution">
    <text evidence="2">The sequence shown here is derived from an EMBL/GenBank/DDBJ whole genome shotgun (WGS) entry which is preliminary data.</text>
</comment>
<protein>
    <submittedName>
        <fullName evidence="2">Uncharacterized protein</fullName>
    </submittedName>
</protein>
<reference evidence="2 3" key="1">
    <citation type="submission" date="2020-08" db="EMBL/GenBank/DDBJ databases">
        <title>Genomic Encyclopedia of Type Strains, Phase III (KMG-III): the genomes of soil and plant-associated and newly described type strains.</title>
        <authorList>
            <person name="Whitman W."/>
        </authorList>
    </citation>
    <scope>NUCLEOTIDE SEQUENCE [LARGE SCALE GENOMIC DNA]</scope>
    <source>
        <strain evidence="2 3">CECT 3266</strain>
    </source>
</reference>
<accession>A0A7W7LPD9</accession>
<feature type="region of interest" description="Disordered" evidence="1">
    <location>
        <begin position="160"/>
        <end position="219"/>
    </location>
</feature>